<dbReference type="EMBL" id="CABVLI010000003">
    <property type="protein sequence ID" value="VVS96740.1"/>
    <property type="molecule type" value="Genomic_DNA"/>
</dbReference>
<evidence type="ECO:0000313" key="2">
    <source>
        <dbReference type="Proteomes" id="UP000326857"/>
    </source>
</evidence>
<sequence>MVKGCERRRSGTPASPPIASAPIRLMLTWTGLQAEASYRGFTHLQSNYRGITHRSGAAAGQLRGHTGWQEAGCLWISDIPGSFWVANGRGFTHLGFGVSHTPLSGDHTPNHGVSPTKGPLKML</sequence>
<dbReference type="Proteomes" id="UP000326857">
    <property type="component" value="Unassembled WGS sequence"/>
</dbReference>
<protein>
    <submittedName>
        <fullName evidence="1">Uncharacterized protein</fullName>
    </submittedName>
</protein>
<proteinExistence type="predicted"/>
<evidence type="ECO:0000313" key="1">
    <source>
        <dbReference type="EMBL" id="VVS96740.1"/>
    </source>
</evidence>
<organism evidence="1 2">
    <name type="scientific">Sphingomonas aurantiaca</name>
    <dbReference type="NCBI Taxonomy" id="185949"/>
    <lineage>
        <taxon>Bacteria</taxon>
        <taxon>Pseudomonadati</taxon>
        <taxon>Pseudomonadota</taxon>
        <taxon>Alphaproteobacteria</taxon>
        <taxon>Sphingomonadales</taxon>
        <taxon>Sphingomonadaceae</taxon>
        <taxon>Sphingomonas</taxon>
    </lineage>
</organism>
<gene>
    <name evidence="1" type="ORF">SPHINGO391_110031</name>
</gene>
<name>A0A5E7XTV0_9SPHN</name>
<reference evidence="1 2" key="1">
    <citation type="submission" date="2019-09" db="EMBL/GenBank/DDBJ databases">
        <authorList>
            <person name="Dittami M. S."/>
        </authorList>
    </citation>
    <scope>NUCLEOTIDE SEQUENCE [LARGE SCALE GENOMIC DNA]</scope>
    <source>
        <strain evidence="1">SPHINGO391</strain>
    </source>
</reference>
<accession>A0A5E7XTV0</accession>
<dbReference type="AlphaFoldDB" id="A0A5E7XTV0"/>